<evidence type="ECO:0000256" key="2">
    <source>
        <dbReference type="SAM" id="Phobius"/>
    </source>
</evidence>
<feature type="compositionally biased region" description="Polar residues" evidence="1">
    <location>
        <begin position="509"/>
        <end position="522"/>
    </location>
</feature>
<sequence>MSTKQHLFFYAKEHGWKDQQAQAASLTAETKTPWDQQYIEGVTDPTIKRSLCEWYPRLEKVFIQRAVAPLTRSRLFASNSWAKPSRGKGRGTGPTGHYFDQGKTGSDSTVGSKHYWSAVEESRAPRVSANPYFGSLASEGICACGSSNVGRHMCFDCGRERQPPARQESQLESRQGDDHNTKVNPANQANQASQGRRFCIHCGAPQVAAAKFCSECGERCINPGAISQPEGAFQRRGGYFEKAPEPQHGAGVSKPEDEVDSFQDYKAQLRKEVLNAPATERGVGAYIRSLEGELWGRVVCDQGRSWQLASGRLARKENEGKVWVFENPNAIRAPKVVPEVTRQSSILDDLAEKRRQEEEALQAKREAARRRRREGDAGHQSQSGERRVDPDDNKLYTWEELRARYRGMFSDREVLDYWNKDCKVVPAVPAVPAGGKMQHCRPPLVGSLRTSPLRIGLFNSRGSQFCWYVGVVVCLLFFFVFLLLILLLYYYHYITIIITTSSSSSSSSPPMTHNPSPIILSS</sequence>
<proteinExistence type="predicted"/>
<dbReference type="OrthoDB" id="426124at2759"/>
<feature type="region of interest" description="Disordered" evidence="1">
    <location>
        <begin position="501"/>
        <end position="522"/>
    </location>
</feature>
<keyword evidence="6" id="KW-1185">Reference proteome</keyword>
<evidence type="ECO:0000313" key="5">
    <source>
        <dbReference type="EMBL" id="CAL4771962.1"/>
    </source>
</evidence>
<reference evidence="3" key="1">
    <citation type="submission" date="2022-10" db="EMBL/GenBank/DDBJ databases">
        <authorList>
            <person name="Chen Y."/>
            <person name="Dougan E. K."/>
            <person name="Chan C."/>
            <person name="Rhodes N."/>
            <person name="Thang M."/>
        </authorList>
    </citation>
    <scope>NUCLEOTIDE SEQUENCE</scope>
</reference>
<organism evidence="3">
    <name type="scientific">Cladocopium goreaui</name>
    <dbReference type="NCBI Taxonomy" id="2562237"/>
    <lineage>
        <taxon>Eukaryota</taxon>
        <taxon>Sar</taxon>
        <taxon>Alveolata</taxon>
        <taxon>Dinophyceae</taxon>
        <taxon>Suessiales</taxon>
        <taxon>Symbiodiniaceae</taxon>
        <taxon>Cladocopium</taxon>
    </lineage>
</organism>
<reference evidence="4" key="2">
    <citation type="submission" date="2024-04" db="EMBL/GenBank/DDBJ databases">
        <authorList>
            <person name="Chen Y."/>
            <person name="Shah S."/>
            <person name="Dougan E. K."/>
            <person name="Thang M."/>
            <person name="Chan C."/>
        </authorList>
    </citation>
    <scope>NUCLEOTIDE SEQUENCE [LARGE SCALE GENOMIC DNA]</scope>
</reference>
<evidence type="ECO:0000313" key="4">
    <source>
        <dbReference type="EMBL" id="CAL1138025.1"/>
    </source>
</evidence>
<feature type="compositionally biased region" description="Basic and acidic residues" evidence="1">
    <location>
        <begin position="165"/>
        <end position="181"/>
    </location>
</feature>
<keyword evidence="2" id="KW-0472">Membrane</keyword>
<feature type="transmembrane region" description="Helical" evidence="2">
    <location>
        <begin position="467"/>
        <end position="491"/>
    </location>
</feature>
<feature type="region of interest" description="Disordered" evidence="1">
    <location>
        <begin position="351"/>
        <end position="390"/>
    </location>
</feature>
<dbReference type="EMBL" id="CAMXCT030000904">
    <property type="protein sequence ID" value="CAL4771962.1"/>
    <property type="molecule type" value="Genomic_DNA"/>
</dbReference>
<comment type="caution">
    <text evidence="3">The sequence shown here is derived from an EMBL/GenBank/DDBJ whole genome shotgun (WGS) entry which is preliminary data.</text>
</comment>
<evidence type="ECO:0000313" key="3">
    <source>
        <dbReference type="EMBL" id="CAI3984650.1"/>
    </source>
</evidence>
<dbReference type="EMBL" id="CAMXCT010000904">
    <property type="protein sequence ID" value="CAI3984650.1"/>
    <property type="molecule type" value="Genomic_DNA"/>
</dbReference>
<keyword evidence="2" id="KW-1133">Transmembrane helix</keyword>
<accession>A0A9P1FS08</accession>
<dbReference type="Proteomes" id="UP001152797">
    <property type="component" value="Unassembled WGS sequence"/>
</dbReference>
<gene>
    <name evidence="3" type="ORF">C1SCF055_LOCUS12171</name>
</gene>
<feature type="compositionally biased region" description="Basic and acidic residues" evidence="1">
    <location>
        <begin position="351"/>
        <end position="366"/>
    </location>
</feature>
<evidence type="ECO:0000256" key="1">
    <source>
        <dbReference type="SAM" id="MobiDB-lite"/>
    </source>
</evidence>
<feature type="region of interest" description="Disordered" evidence="1">
    <location>
        <begin position="81"/>
        <end position="111"/>
    </location>
</feature>
<dbReference type="AlphaFoldDB" id="A0A9P1FS08"/>
<protein>
    <submittedName>
        <fullName evidence="5">Zinc-ribbon domain-containing protein</fullName>
    </submittedName>
</protein>
<feature type="region of interest" description="Disordered" evidence="1">
    <location>
        <begin position="165"/>
        <end position="190"/>
    </location>
</feature>
<keyword evidence="2" id="KW-0812">Transmembrane</keyword>
<name>A0A9P1FS08_9DINO</name>
<dbReference type="EMBL" id="CAMXCT020000904">
    <property type="protein sequence ID" value="CAL1138025.1"/>
    <property type="molecule type" value="Genomic_DNA"/>
</dbReference>
<evidence type="ECO:0000313" key="6">
    <source>
        <dbReference type="Proteomes" id="UP001152797"/>
    </source>
</evidence>